<proteinExistence type="predicted"/>
<name>A0A8J3AHX5_9ACTN</name>
<gene>
    <name evidence="1" type="ORF">GCM10011354_32540</name>
</gene>
<reference evidence="1" key="2">
    <citation type="submission" date="2020-09" db="EMBL/GenBank/DDBJ databases">
        <authorList>
            <person name="Sun Q."/>
            <person name="Zhou Y."/>
        </authorList>
    </citation>
    <scope>NUCLEOTIDE SEQUENCE</scope>
    <source>
        <strain evidence="1">CGMCC 1.14988</strain>
    </source>
</reference>
<evidence type="ECO:0000313" key="2">
    <source>
        <dbReference type="Proteomes" id="UP000650511"/>
    </source>
</evidence>
<dbReference type="AlphaFoldDB" id="A0A8J3AHX5"/>
<comment type="caution">
    <text evidence="1">The sequence shown here is derived from an EMBL/GenBank/DDBJ whole genome shotgun (WGS) entry which is preliminary data.</text>
</comment>
<accession>A0A8J3AHX5</accession>
<dbReference type="OrthoDB" id="9954857at2"/>
<organism evidence="1 2">
    <name type="scientific">Egicoccus halophilus</name>
    <dbReference type="NCBI Taxonomy" id="1670830"/>
    <lineage>
        <taxon>Bacteria</taxon>
        <taxon>Bacillati</taxon>
        <taxon>Actinomycetota</taxon>
        <taxon>Nitriliruptoria</taxon>
        <taxon>Egicoccales</taxon>
        <taxon>Egicoccaceae</taxon>
        <taxon>Egicoccus</taxon>
    </lineage>
</organism>
<protein>
    <submittedName>
        <fullName evidence="1">Uncharacterized protein</fullName>
    </submittedName>
</protein>
<evidence type="ECO:0000313" key="1">
    <source>
        <dbReference type="EMBL" id="GGI09128.1"/>
    </source>
</evidence>
<reference evidence="1" key="1">
    <citation type="journal article" date="2014" name="Int. J. Syst. Evol. Microbiol.">
        <title>Complete genome sequence of Corynebacterium casei LMG S-19264T (=DSM 44701T), isolated from a smear-ripened cheese.</title>
        <authorList>
            <consortium name="US DOE Joint Genome Institute (JGI-PGF)"/>
            <person name="Walter F."/>
            <person name="Albersmeier A."/>
            <person name="Kalinowski J."/>
            <person name="Ruckert C."/>
        </authorList>
    </citation>
    <scope>NUCLEOTIDE SEQUENCE</scope>
    <source>
        <strain evidence="1">CGMCC 1.14988</strain>
    </source>
</reference>
<dbReference type="RefSeq" id="WP_130650242.1">
    <property type="nucleotide sequence ID" value="NZ_BMHA01000014.1"/>
</dbReference>
<sequence>MACQQFGIGVLQSQGLLATVARDGLEYPIGSGDTVPLRTVLQIHRNDPALANQVLTDYAIALGIATPDVVAALNAACPTG</sequence>
<dbReference type="Proteomes" id="UP000650511">
    <property type="component" value="Unassembled WGS sequence"/>
</dbReference>
<keyword evidence="2" id="KW-1185">Reference proteome</keyword>
<dbReference type="EMBL" id="BMHA01000014">
    <property type="protein sequence ID" value="GGI09128.1"/>
    <property type="molecule type" value="Genomic_DNA"/>
</dbReference>